<name>A0A378XHU0_9BURK</name>
<sequence>MGHVAFVVWRECFEALLVIGIIYAWMAKQEDRSSMRYLWVG</sequence>
<proteinExistence type="predicted"/>
<organism evidence="2 3">
    <name type="scientific">Oligella ureolytica</name>
    <dbReference type="NCBI Taxonomy" id="90244"/>
    <lineage>
        <taxon>Bacteria</taxon>
        <taxon>Pseudomonadati</taxon>
        <taxon>Pseudomonadota</taxon>
        <taxon>Betaproteobacteria</taxon>
        <taxon>Burkholderiales</taxon>
        <taxon>Alcaligenaceae</taxon>
        <taxon>Oligella</taxon>
    </lineage>
</organism>
<dbReference type="RefSeq" id="WP_255313354.1">
    <property type="nucleotide sequence ID" value="NZ_CP065725.1"/>
</dbReference>
<protein>
    <submittedName>
        <fullName evidence="2">FTR1 family protein</fullName>
    </submittedName>
</protein>
<evidence type="ECO:0000313" key="3">
    <source>
        <dbReference type="Proteomes" id="UP000254603"/>
    </source>
</evidence>
<gene>
    <name evidence="2" type="ORF">NCTC11997_01759</name>
</gene>
<dbReference type="STRING" id="1122619.GCA_000373745_02287"/>
<dbReference type="EMBL" id="UGSB01000001">
    <property type="protein sequence ID" value="SUA55266.1"/>
    <property type="molecule type" value="Genomic_DNA"/>
</dbReference>
<dbReference type="AlphaFoldDB" id="A0A378XHU0"/>
<accession>A0A378XHU0</accession>
<evidence type="ECO:0000313" key="2">
    <source>
        <dbReference type="EMBL" id="SUA55266.1"/>
    </source>
</evidence>
<dbReference type="Proteomes" id="UP000254603">
    <property type="component" value="Unassembled WGS sequence"/>
</dbReference>
<evidence type="ECO:0000256" key="1">
    <source>
        <dbReference type="SAM" id="Phobius"/>
    </source>
</evidence>
<keyword evidence="1" id="KW-0812">Transmembrane</keyword>
<keyword evidence="1" id="KW-1133">Transmembrane helix</keyword>
<feature type="transmembrane region" description="Helical" evidence="1">
    <location>
        <begin position="6"/>
        <end position="26"/>
    </location>
</feature>
<keyword evidence="1" id="KW-0472">Membrane</keyword>
<reference evidence="2 3" key="1">
    <citation type="submission" date="2018-06" db="EMBL/GenBank/DDBJ databases">
        <authorList>
            <consortium name="Pathogen Informatics"/>
            <person name="Doyle S."/>
        </authorList>
    </citation>
    <scope>NUCLEOTIDE SEQUENCE [LARGE SCALE GENOMIC DNA]</scope>
    <source>
        <strain evidence="2 3">NCTC11997</strain>
    </source>
</reference>